<sequence>MKDFSKLCINNTLEEKIRQIKELFKENYKEEFEIFISSFKHYRTRAELSFYHKDDDIFYAMFDEKTKKKYIIDTLDFCDEKICNLMPLLLDYIKKNFALKEKLFGVEFLASKKELSVTLLYHKDINLIEKELSDLSKNLQLNLIARSKKKKLIFQKEILTQNLNIFDKEFIYEFNNDCFIQPNTLINEKMIEWVLTILKQETTKDLLELYCGYGNFTIALASCFKKVLATELSKKNIQFALKNCELNQISNIDFIRLSSEELSQAFKKEREFNRLKHINLDDFNFSHVLVDPPRSGLNKEVINLIKNYNNIIYISCNPLSLKENLDFLLKTHQIKKFALFDQFVHTKHLECGILLKKI</sequence>
<dbReference type="PANTHER" id="PTHR47790">
    <property type="entry name" value="TRNA/TMRNA (URACIL-C(5))-METHYLTRANSFERASE"/>
    <property type="match status" value="1"/>
</dbReference>
<dbReference type="InterPro" id="IPR030390">
    <property type="entry name" value="MeTrfase_TrmA_AS"/>
</dbReference>
<evidence type="ECO:0000313" key="7">
    <source>
        <dbReference type="EMBL" id="TBR81452.1"/>
    </source>
</evidence>
<dbReference type="EC" id="2.1.1.35" evidence="7"/>
<feature type="binding site" evidence="5">
    <location>
        <position position="231"/>
    </location>
    <ligand>
        <name>S-adenosyl-L-methionine</name>
        <dbReference type="ChEBI" id="CHEBI:59789"/>
    </ligand>
</feature>
<keyword evidence="3 5" id="KW-0949">S-adenosyl-L-methionine</keyword>
<gene>
    <name evidence="7" type="primary">trmA</name>
    <name evidence="7" type="ORF">DU473_03540</name>
</gene>
<dbReference type="InterPro" id="IPR011869">
    <property type="entry name" value="TrmA_MeTrfase"/>
</dbReference>
<evidence type="ECO:0000256" key="6">
    <source>
        <dbReference type="PROSITE-ProRule" id="PRU10015"/>
    </source>
</evidence>
<dbReference type="GO" id="GO:0019843">
    <property type="term" value="F:rRNA binding"/>
    <property type="evidence" value="ECO:0007669"/>
    <property type="project" value="TreeGrafter"/>
</dbReference>
<evidence type="ECO:0000256" key="2">
    <source>
        <dbReference type="ARBA" id="ARBA00022679"/>
    </source>
</evidence>
<dbReference type="Gene3D" id="3.40.50.150">
    <property type="entry name" value="Vaccinia Virus protein VP39"/>
    <property type="match status" value="1"/>
</dbReference>
<keyword evidence="8" id="KW-1185">Reference proteome</keyword>
<accession>A0A4Q9JUM8</accession>
<dbReference type="AlphaFoldDB" id="A0A4Q9JUM8"/>
<organism evidence="7 8">
    <name type="scientific">Campylobacter novaezeelandiae</name>
    <dbReference type="NCBI Taxonomy" id="2267891"/>
    <lineage>
        <taxon>Bacteria</taxon>
        <taxon>Pseudomonadati</taxon>
        <taxon>Campylobacterota</taxon>
        <taxon>Epsilonproteobacteria</taxon>
        <taxon>Campylobacterales</taxon>
        <taxon>Campylobacteraceae</taxon>
        <taxon>Campylobacter</taxon>
    </lineage>
</organism>
<name>A0A4Q9JUM8_9BACT</name>
<dbReference type="NCBIfam" id="TIGR02143">
    <property type="entry name" value="trmA_only"/>
    <property type="match status" value="1"/>
</dbReference>
<keyword evidence="1 5" id="KW-0489">Methyltransferase</keyword>
<feature type="binding site" evidence="5">
    <location>
        <position position="181"/>
    </location>
    <ligand>
        <name>S-adenosyl-L-methionine</name>
        <dbReference type="ChEBI" id="CHEBI:59789"/>
    </ligand>
</feature>
<evidence type="ECO:0000256" key="4">
    <source>
        <dbReference type="ARBA" id="ARBA00022694"/>
    </source>
</evidence>
<dbReference type="InterPro" id="IPR010280">
    <property type="entry name" value="U5_MeTrfase_fam"/>
</dbReference>
<dbReference type="PROSITE" id="PS01230">
    <property type="entry name" value="TRMA_1"/>
    <property type="match status" value="1"/>
</dbReference>
<dbReference type="Proteomes" id="UP000292583">
    <property type="component" value="Unassembled WGS sequence"/>
</dbReference>
<dbReference type="SUPFAM" id="SSF53335">
    <property type="entry name" value="S-adenosyl-L-methionine-dependent methyltransferases"/>
    <property type="match status" value="1"/>
</dbReference>
<keyword evidence="4" id="KW-0819">tRNA processing</keyword>
<dbReference type="EMBL" id="QPGR01000005">
    <property type="protein sequence ID" value="TBR81452.1"/>
    <property type="molecule type" value="Genomic_DNA"/>
</dbReference>
<dbReference type="GO" id="GO:0008033">
    <property type="term" value="P:tRNA processing"/>
    <property type="evidence" value="ECO:0007669"/>
    <property type="project" value="UniProtKB-KW"/>
</dbReference>
<reference evidence="7 8" key="1">
    <citation type="submission" date="2018-07" db="EMBL/GenBank/DDBJ databases">
        <title>Campylobacter zealandensis sp. nov., isolated from birds and water in New Zealand.</title>
        <authorList>
            <person name="Wilkinson D.A."/>
            <person name="Biggs P.J."/>
            <person name="French N.P."/>
            <person name="Midwinter A.C."/>
        </authorList>
    </citation>
    <scope>NUCLEOTIDE SEQUENCE [LARGE SCALE GENOMIC DNA]</scope>
    <source>
        <strain evidence="7 8">B423b</strain>
    </source>
</reference>
<dbReference type="GO" id="GO:0030697">
    <property type="term" value="F:tRNA (uracil(54)-C5)-methyltransferase activity, S-adenosyl methionine-dependent"/>
    <property type="evidence" value="ECO:0007669"/>
    <property type="project" value="UniProtKB-EC"/>
</dbReference>
<evidence type="ECO:0000256" key="5">
    <source>
        <dbReference type="PROSITE-ProRule" id="PRU01024"/>
    </source>
</evidence>
<evidence type="ECO:0000313" key="8">
    <source>
        <dbReference type="Proteomes" id="UP000292583"/>
    </source>
</evidence>
<feature type="binding site" evidence="5">
    <location>
        <position position="291"/>
    </location>
    <ligand>
        <name>S-adenosyl-L-methionine</name>
        <dbReference type="ChEBI" id="CHEBI:59789"/>
    </ligand>
</feature>
<comment type="similarity">
    <text evidence="5">Belongs to the class I-like SAM-binding methyltransferase superfamily. RNA M5U methyltransferase family.</text>
</comment>
<dbReference type="HAMAP" id="MF_01011">
    <property type="entry name" value="RNA_methyltr_TrmA"/>
    <property type="match status" value="1"/>
</dbReference>
<comment type="caution">
    <text evidence="7">The sequence shown here is derived from an EMBL/GenBank/DDBJ whole genome shotgun (WGS) entry which is preliminary data.</text>
</comment>
<feature type="active site" evidence="6">
    <location>
        <position position="316"/>
    </location>
</feature>
<dbReference type="Gene3D" id="2.40.50.1070">
    <property type="match status" value="1"/>
</dbReference>
<dbReference type="RefSeq" id="WP_131186532.1">
    <property type="nucleotide sequence ID" value="NZ_QPGR01000005.1"/>
</dbReference>
<keyword evidence="2 5" id="KW-0808">Transferase</keyword>
<dbReference type="GO" id="GO:0032259">
    <property type="term" value="P:methylation"/>
    <property type="evidence" value="ECO:0007669"/>
    <property type="project" value="UniProtKB-KW"/>
</dbReference>
<dbReference type="FunFam" id="3.40.50.150:FF:000012">
    <property type="entry name" value="tRNA/tmRNA (uracil-C(5))-methyltransferase"/>
    <property type="match status" value="1"/>
</dbReference>
<dbReference type="Pfam" id="PF05958">
    <property type="entry name" value="tRNA_U5-meth_tr"/>
    <property type="match status" value="1"/>
</dbReference>
<dbReference type="PANTHER" id="PTHR47790:SF2">
    <property type="entry name" value="TRNA_TMRNA (URACIL-C(5))-METHYLTRANSFERASE"/>
    <property type="match status" value="1"/>
</dbReference>
<dbReference type="CDD" id="cd02440">
    <property type="entry name" value="AdoMet_MTases"/>
    <property type="match status" value="1"/>
</dbReference>
<feature type="active site" description="Nucleophile" evidence="5">
    <location>
        <position position="316"/>
    </location>
</feature>
<dbReference type="GO" id="GO:0005829">
    <property type="term" value="C:cytosol"/>
    <property type="evidence" value="ECO:0007669"/>
    <property type="project" value="TreeGrafter"/>
</dbReference>
<dbReference type="OrthoDB" id="9804590at2"/>
<protein>
    <submittedName>
        <fullName evidence="7">tRNA (Uridine(54)-C5)-methyltransferase TrmA</fullName>
        <ecNumber evidence="7">2.1.1.35</ecNumber>
    </submittedName>
</protein>
<proteinExistence type="inferred from homology"/>
<feature type="binding site" evidence="5">
    <location>
        <position position="210"/>
    </location>
    <ligand>
        <name>S-adenosyl-L-methionine</name>
        <dbReference type="ChEBI" id="CHEBI:59789"/>
    </ligand>
</feature>
<dbReference type="GO" id="GO:0000049">
    <property type="term" value="F:tRNA binding"/>
    <property type="evidence" value="ECO:0007669"/>
    <property type="project" value="TreeGrafter"/>
</dbReference>
<dbReference type="InterPro" id="IPR029063">
    <property type="entry name" value="SAM-dependent_MTases_sf"/>
</dbReference>
<evidence type="ECO:0000256" key="1">
    <source>
        <dbReference type="ARBA" id="ARBA00022603"/>
    </source>
</evidence>
<evidence type="ECO:0000256" key="3">
    <source>
        <dbReference type="ARBA" id="ARBA00022691"/>
    </source>
</evidence>
<dbReference type="PROSITE" id="PS51687">
    <property type="entry name" value="SAM_MT_RNA_M5U"/>
    <property type="match status" value="1"/>
</dbReference>